<sequence>MSDKCPYCRRLLTLPPSITTIHQNYPSITPNYTLNRSVARCKFCDQLAANKRAMDAECPPPSGKNPVKIIDEQIKEAESLIEEGVRREDLLRILPTMYRRQEELIKATDEGIKKAWDEYWAVWGKVDGPKYL</sequence>
<protein>
    <submittedName>
        <fullName evidence="1">Uncharacterized protein</fullName>
    </submittedName>
</protein>
<reference evidence="1 2" key="1">
    <citation type="journal article" date="2018" name="IMA Fungus">
        <title>IMA Genome-F 9: Draft genome sequence of Annulohypoxylon stygium, Aspergillus mulundensis, Berkeleyomyces basicola (syn. Thielaviopsis basicola), Ceratocystis smalleyi, two Cercospora beticola strains, Coleophoma cylindrospora, Fusarium fracticaudum, Phialophora cf. hyalina, and Morchella septimelata.</title>
        <authorList>
            <person name="Wingfield B.D."/>
            <person name="Bills G.F."/>
            <person name="Dong Y."/>
            <person name="Huang W."/>
            <person name="Nel W.J."/>
            <person name="Swalarsk-Parry B.S."/>
            <person name="Vaghefi N."/>
            <person name="Wilken P.M."/>
            <person name="An Z."/>
            <person name="de Beer Z.W."/>
            <person name="De Vos L."/>
            <person name="Chen L."/>
            <person name="Duong T.A."/>
            <person name="Gao Y."/>
            <person name="Hammerbacher A."/>
            <person name="Kikkert J.R."/>
            <person name="Li Y."/>
            <person name="Li H."/>
            <person name="Li K."/>
            <person name="Li Q."/>
            <person name="Liu X."/>
            <person name="Ma X."/>
            <person name="Naidoo K."/>
            <person name="Pethybridge S.J."/>
            <person name="Sun J."/>
            <person name="Steenkamp E.T."/>
            <person name="van der Nest M.A."/>
            <person name="van Wyk S."/>
            <person name="Wingfield M.J."/>
            <person name="Xiong C."/>
            <person name="Yue Q."/>
            <person name="Zhang X."/>
        </authorList>
    </citation>
    <scope>NUCLEOTIDE SEQUENCE [LARGE SCALE GENOMIC DNA]</scope>
    <source>
        <strain evidence="1 2">BP5796</strain>
    </source>
</reference>
<dbReference type="Proteomes" id="UP000256328">
    <property type="component" value="Unassembled WGS sequence"/>
</dbReference>
<name>A0A3D8RJ14_9HELO</name>
<gene>
    <name evidence="1" type="ORF">BP5796_07402</name>
</gene>
<dbReference type="AlphaFoldDB" id="A0A3D8RJ14"/>
<accession>A0A3D8RJ14</accession>
<keyword evidence="2" id="KW-1185">Reference proteome</keyword>
<organism evidence="1 2">
    <name type="scientific">Coleophoma crateriformis</name>
    <dbReference type="NCBI Taxonomy" id="565419"/>
    <lineage>
        <taxon>Eukaryota</taxon>
        <taxon>Fungi</taxon>
        <taxon>Dikarya</taxon>
        <taxon>Ascomycota</taxon>
        <taxon>Pezizomycotina</taxon>
        <taxon>Leotiomycetes</taxon>
        <taxon>Helotiales</taxon>
        <taxon>Dermateaceae</taxon>
        <taxon>Coleophoma</taxon>
    </lineage>
</organism>
<comment type="caution">
    <text evidence="1">The sequence shown here is derived from an EMBL/GenBank/DDBJ whole genome shotgun (WGS) entry which is preliminary data.</text>
</comment>
<proteinExistence type="predicted"/>
<evidence type="ECO:0000313" key="2">
    <source>
        <dbReference type="Proteomes" id="UP000256328"/>
    </source>
</evidence>
<dbReference type="EMBL" id="PDLN01000010">
    <property type="protein sequence ID" value="RDW73960.1"/>
    <property type="molecule type" value="Genomic_DNA"/>
</dbReference>
<evidence type="ECO:0000313" key="1">
    <source>
        <dbReference type="EMBL" id="RDW73960.1"/>
    </source>
</evidence>
<dbReference type="OrthoDB" id="3562136at2759"/>